<dbReference type="InterPro" id="IPR045594">
    <property type="entry name" value="DUF6460"/>
</dbReference>
<dbReference type="AlphaFoldDB" id="V5S8T2"/>
<feature type="transmembrane region" description="Helical" evidence="1">
    <location>
        <begin position="12"/>
        <end position="40"/>
    </location>
</feature>
<evidence type="ECO:0000259" key="2">
    <source>
        <dbReference type="Pfam" id="PF20061"/>
    </source>
</evidence>
<dbReference type="Pfam" id="PF20061">
    <property type="entry name" value="DUF6460"/>
    <property type="match status" value="1"/>
</dbReference>
<feature type="transmembrane region" description="Helical" evidence="1">
    <location>
        <begin position="60"/>
        <end position="78"/>
    </location>
</feature>
<proteinExistence type="predicted"/>
<gene>
    <name evidence="3" type="ORF">W911_00145</name>
</gene>
<dbReference type="RefSeq" id="WP_023785483.1">
    <property type="nucleotide sequence ID" value="NC_022997.1"/>
</dbReference>
<reference evidence="3 4" key="1">
    <citation type="journal article" date="2014" name="Genome Announc.">
        <title>Complete Genome Sequence of Hyphomicrobium nitrativorans Strain NL23, a Denitrifying Bacterium Isolated from Biofilm of a Methanol-Fed Denitrification System Treating Seawater at the Montreal Biodome.</title>
        <authorList>
            <person name="Martineau C."/>
            <person name="Villeneuve C."/>
            <person name="Mauffrey F."/>
            <person name="Villemur R."/>
        </authorList>
    </citation>
    <scope>NUCLEOTIDE SEQUENCE [LARGE SCALE GENOMIC DNA]</scope>
    <source>
        <strain evidence="3">NL23</strain>
    </source>
</reference>
<dbReference type="HOGENOM" id="CLU_167396_0_0_5"/>
<name>V5S8T2_9HYPH</name>
<dbReference type="KEGG" id="hni:W911_00145"/>
<keyword evidence="1" id="KW-0812">Transmembrane</keyword>
<feature type="domain" description="DUF6460" evidence="2">
    <location>
        <begin position="50"/>
        <end position="84"/>
    </location>
</feature>
<accession>V5S8T2</accession>
<dbReference type="STRING" id="1029756.W911_00145"/>
<sequence length="93" mass="10116">MDRNTFFGGNPVGVLIRLALISIAVGIVLSALGIDLGNFFDRINQLLRNIYDLGFGAVEWLLQYLLLGALIVVPIWLITRVVSASRSKGGNES</sequence>
<dbReference type="PATRIC" id="fig|1029756.8.peg.32"/>
<evidence type="ECO:0000313" key="4">
    <source>
        <dbReference type="Proteomes" id="UP000018542"/>
    </source>
</evidence>
<evidence type="ECO:0000313" key="3">
    <source>
        <dbReference type="EMBL" id="AHB47166.1"/>
    </source>
</evidence>
<dbReference type="OrthoDB" id="8480887at2"/>
<dbReference type="Proteomes" id="UP000018542">
    <property type="component" value="Chromosome"/>
</dbReference>
<keyword evidence="4" id="KW-1185">Reference proteome</keyword>
<evidence type="ECO:0000256" key="1">
    <source>
        <dbReference type="SAM" id="Phobius"/>
    </source>
</evidence>
<keyword evidence="1" id="KW-0472">Membrane</keyword>
<protein>
    <submittedName>
        <fullName evidence="3">Membrane protein</fullName>
    </submittedName>
</protein>
<keyword evidence="1" id="KW-1133">Transmembrane helix</keyword>
<dbReference type="EMBL" id="CP006912">
    <property type="protein sequence ID" value="AHB47166.1"/>
    <property type="molecule type" value="Genomic_DNA"/>
</dbReference>
<organism evidence="3 4">
    <name type="scientific">Hyphomicrobium nitrativorans NL23</name>
    <dbReference type="NCBI Taxonomy" id="1029756"/>
    <lineage>
        <taxon>Bacteria</taxon>
        <taxon>Pseudomonadati</taxon>
        <taxon>Pseudomonadota</taxon>
        <taxon>Alphaproteobacteria</taxon>
        <taxon>Hyphomicrobiales</taxon>
        <taxon>Hyphomicrobiaceae</taxon>
        <taxon>Hyphomicrobium</taxon>
    </lineage>
</organism>